<name>A0A8J2LEZ0_9HEXA</name>
<sequence>RITGKPGVYFKGFFVQANDDKGRWIGHFEPTPFSVSHPECAATTHSENEEKEQVTLIWHPPKDSNGTVRF</sequence>
<protein>
    <recommendedName>
        <fullName evidence="1">Reelin domain-containing protein</fullName>
    </recommendedName>
</protein>
<dbReference type="Pfam" id="PF02014">
    <property type="entry name" value="Reeler"/>
    <property type="match status" value="1"/>
</dbReference>
<feature type="domain" description="Reelin" evidence="1">
    <location>
        <begin position="1"/>
        <end position="70"/>
    </location>
</feature>
<keyword evidence="3" id="KW-1185">Reference proteome</keyword>
<gene>
    <name evidence="2" type="ORF">AFUS01_LOCUS31715</name>
</gene>
<dbReference type="OrthoDB" id="2419613at2759"/>
<comment type="caution">
    <text evidence="2">The sequence shown here is derived from an EMBL/GenBank/DDBJ whole genome shotgun (WGS) entry which is preliminary data.</text>
</comment>
<dbReference type="AlphaFoldDB" id="A0A8J2LEZ0"/>
<dbReference type="InterPro" id="IPR002861">
    <property type="entry name" value="Reeler_dom"/>
</dbReference>
<dbReference type="EMBL" id="CAJVCH010508392">
    <property type="protein sequence ID" value="CAG7821373.1"/>
    <property type="molecule type" value="Genomic_DNA"/>
</dbReference>
<feature type="non-terminal residue" evidence="2">
    <location>
        <position position="1"/>
    </location>
</feature>
<evidence type="ECO:0000259" key="1">
    <source>
        <dbReference type="PROSITE" id="PS51019"/>
    </source>
</evidence>
<organism evidence="2 3">
    <name type="scientific">Allacma fusca</name>
    <dbReference type="NCBI Taxonomy" id="39272"/>
    <lineage>
        <taxon>Eukaryota</taxon>
        <taxon>Metazoa</taxon>
        <taxon>Ecdysozoa</taxon>
        <taxon>Arthropoda</taxon>
        <taxon>Hexapoda</taxon>
        <taxon>Collembola</taxon>
        <taxon>Symphypleona</taxon>
        <taxon>Sminthuridae</taxon>
        <taxon>Allacma</taxon>
    </lineage>
</organism>
<dbReference type="CDD" id="cd08544">
    <property type="entry name" value="Reeler"/>
    <property type="match status" value="1"/>
</dbReference>
<feature type="non-terminal residue" evidence="2">
    <location>
        <position position="70"/>
    </location>
</feature>
<dbReference type="Proteomes" id="UP000708208">
    <property type="component" value="Unassembled WGS sequence"/>
</dbReference>
<proteinExistence type="predicted"/>
<evidence type="ECO:0000313" key="3">
    <source>
        <dbReference type="Proteomes" id="UP000708208"/>
    </source>
</evidence>
<evidence type="ECO:0000313" key="2">
    <source>
        <dbReference type="EMBL" id="CAG7821373.1"/>
    </source>
</evidence>
<dbReference type="PROSITE" id="PS51019">
    <property type="entry name" value="REELIN"/>
    <property type="match status" value="1"/>
</dbReference>
<accession>A0A8J2LEZ0</accession>
<reference evidence="2" key="1">
    <citation type="submission" date="2021-06" db="EMBL/GenBank/DDBJ databases">
        <authorList>
            <person name="Hodson N. C."/>
            <person name="Mongue J. A."/>
            <person name="Jaron S. K."/>
        </authorList>
    </citation>
    <scope>NUCLEOTIDE SEQUENCE</scope>
</reference>